<evidence type="ECO:0000259" key="9">
    <source>
        <dbReference type="Pfam" id="PF02108"/>
    </source>
</evidence>
<reference evidence="11" key="1">
    <citation type="submission" date="2017-03" db="EMBL/GenBank/DDBJ databases">
        <title>Bacillus sp. V-88(T) DSM27956, whole genome shotgun sequencing project.</title>
        <authorList>
            <person name="Dastager S.G."/>
            <person name="Neurgaonkar P.S."/>
            <person name="Dharne M.S."/>
        </authorList>
    </citation>
    <scope>NUCLEOTIDE SEQUENCE [LARGE SCALE GENOMIC DNA]</scope>
    <source>
        <strain evidence="11">DSM 25145</strain>
    </source>
</reference>
<proteinExistence type="inferred from homology"/>
<dbReference type="InterPro" id="IPR018035">
    <property type="entry name" value="Flagellar_FliH/T3SS_HrpE"/>
</dbReference>
<comment type="caution">
    <text evidence="10">The sequence shown here is derived from an EMBL/GenBank/DDBJ whole genome shotgun (WGS) entry which is preliminary data.</text>
</comment>
<evidence type="ECO:0000256" key="1">
    <source>
        <dbReference type="ARBA" id="ARBA00003041"/>
    </source>
</evidence>
<keyword evidence="8" id="KW-0175">Coiled coil</keyword>
<comment type="function">
    <text evidence="1">Needed for flagellar regrowth and assembly.</text>
</comment>
<keyword evidence="10" id="KW-0969">Cilium</keyword>
<dbReference type="EMBL" id="MWSK01000003">
    <property type="protein sequence ID" value="OXS78549.1"/>
    <property type="molecule type" value="Genomic_DNA"/>
</dbReference>
<feature type="domain" description="Flagellar assembly protein FliH/Type III secretion system HrpE" evidence="9">
    <location>
        <begin position="118"/>
        <end position="244"/>
    </location>
</feature>
<evidence type="ECO:0000256" key="6">
    <source>
        <dbReference type="ARBA" id="ARBA00023225"/>
    </source>
</evidence>
<sequence length="255" mass="29010">MISLSNFIGSGLSSNQEKPKRIIGIKPLFTPSLPEAEVPPDFSEERSVIISEANDQAKRIIEQAEASKQKTMNEASEWQKSWEQEKANLQREAYEQAFTKGTEEGRETGYRETSALIDEARSIVDSSKIEYEKNVERSERTIVELAIACAEKIVRSELHANEDSFMGIVRSALKEVRNQKEVQIHVHPGRYELIISQKDEIEALFPSEINCYIYPNEEADEDACFIETANGRIDTAIDTQLQQLRKTLLQLLESE</sequence>
<keyword evidence="10" id="KW-0282">Flagellum</keyword>
<evidence type="ECO:0000256" key="8">
    <source>
        <dbReference type="SAM" id="Coils"/>
    </source>
</evidence>
<gene>
    <name evidence="10" type="ORF">B1B05_08080</name>
</gene>
<accession>A0ABX4E9L0</accession>
<dbReference type="InterPro" id="IPR022524">
    <property type="entry name" value="FliH_Bacilli"/>
</dbReference>
<keyword evidence="10" id="KW-0966">Cell projection</keyword>
<keyword evidence="4" id="KW-1005">Bacterial flagellum biogenesis</keyword>
<keyword evidence="11" id="KW-1185">Reference proteome</keyword>
<keyword evidence="3" id="KW-0813">Transport</keyword>
<evidence type="ECO:0000256" key="4">
    <source>
        <dbReference type="ARBA" id="ARBA00022795"/>
    </source>
</evidence>
<organism evidence="10 11">
    <name type="scientific">Domibacillus enclensis</name>
    <dbReference type="NCBI Taxonomy" id="1017273"/>
    <lineage>
        <taxon>Bacteria</taxon>
        <taxon>Bacillati</taxon>
        <taxon>Bacillota</taxon>
        <taxon>Bacilli</taxon>
        <taxon>Bacillales</taxon>
        <taxon>Bacillaceae</taxon>
        <taxon>Domibacillus</taxon>
    </lineage>
</organism>
<dbReference type="Pfam" id="PF02108">
    <property type="entry name" value="FliH"/>
    <property type="match status" value="1"/>
</dbReference>
<evidence type="ECO:0000256" key="5">
    <source>
        <dbReference type="ARBA" id="ARBA00022927"/>
    </source>
</evidence>
<evidence type="ECO:0000256" key="3">
    <source>
        <dbReference type="ARBA" id="ARBA00022448"/>
    </source>
</evidence>
<dbReference type="InterPro" id="IPR051472">
    <property type="entry name" value="T3SS_Stator/FliH"/>
</dbReference>
<keyword evidence="5" id="KW-0653">Protein transport</keyword>
<dbReference type="NCBIfam" id="TIGR03825">
    <property type="entry name" value="FliH_bacil"/>
    <property type="match status" value="1"/>
</dbReference>
<dbReference type="Proteomes" id="UP000215545">
    <property type="component" value="Unassembled WGS sequence"/>
</dbReference>
<evidence type="ECO:0000313" key="10">
    <source>
        <dbReference type="EMBL" id="OXS78549.1"/>
    </source>
</evidence>
<comment type="similarity">
    <text evidence="2">Belongs to the FliH family.</text>
</comment>
<feature type="coiled-coil region" evidence="8">
    <location>
        <begin position="50"/>
        <end position="92"/>
    </location>
</feature>
<evidence type="ECO:0000313" key="11">
    <source>
        <dbReference type="Proteomes" id="UP000215545"/>
    </source>
</evidence>
<dbReference type="PANTHER" id="PTHR34982:SF1">
    <property type="entry name" value="FLAGELLAR ASSEMBLY PROTEIN FLIH"/>
    <property type="match status" value="1"/>
</dbReference>
<name>A0ABX4E9L0_9BACI</name>
<keyword evidence="6" id="KW-1006">Bacterial flagellum protein export</keyword>
<dbReference type="PANTHER" id="PTHR34982">
    <property type="entry name" value="YOP PROTEINS TRANSLOCATION PROTEIN L"/>
    <property type="match status" value="1"/>
</dbReference>
<protein>
    <recommendedName>
        <fullName evidence="7">Flagellar assembly protein FliH</fullName>
    </recommendedName>
</protein>
<evidence type="ECO:0000256" key="7">
    <source>
        <dbReference type="NCBIfam" id="TIGR03825"/>
    </source>
</evidence>
<evidence type="ECO:0000256" key="2">
    <source>
        <dbReference type="ARBA" id="ARBA00006602"/>
    </source>
</evidence>